<keyword evidence="3" id="KW-1185">Reference proteome</keyword>
<accession>U6K0Q3</accession>
<proteinExistence type="predicted"/>
<dbReference type="GeneID" id="25380560"/>
<evidence type="ECO:0000313" key="2">
    <source>
        <dbReference type="EMBL" id="CDJ30571.1"/>
    </source>
</evidence>
<name>U6K0Q3_9EIME</name>
<dbReference type="AlphaFoldDB" id="U6K0Q3"/>
<reference evidence="2" key="2">
    <citation type="submission" date="2013-10" db="EMBL/GenBank/DDBJ databases">
        <authorList>
            <person name="Aslett M."/>
        </authorList>
    </citation>
    <scope>NUCLEOTIDE SEQUENCE [LARGE SCALE GENOMIC DNA]</scope>
    <source>
        <strain evidence="2">Houghton</strain>
    </source>
</reference>
<sequence>MVSTRRPKGLRPGGRRRDDVICNAPRCNKGCKAIPDENTLSPAFLYALTLYVEFKLLNQIAGKRKLPTPLVDKLPDSLQGSAVYSSFGFLNAFFVDPNPSRRQRQSWYPSARSQATV</sequence>
<feature type="region of interest" description="Disordered" evidence="1">
    <location>
        <begin position="98"/>
        <end position="117"/>
    </location>
</feature>
<evidence type="ECO:0000256" key="1">
    <source>
        <dbReference type="SAM" id="MobiDB-lite"/>
    </source>
</evidence>
<dbReference type="VEuPathDB" id="ToxoDB:EMH_0059450"/>
<dbReference type="Proteomes" id="UP000030744">
    <property type="component" value="Unassembled WGS sequence"/>
</dbReference>
<evidence type="ECO:0000313" key="3">
    <source>
        <dbReference type="Proteomes" id="UP000030744"/>
    </source>
</evidence>
<dbReference type="EMBL" id="HG682609">
    <property type="protein sequence ID" value="CDJ30571.1"/>
    <property type="molecule type" value="Genomic_DNA"/>
</dbReference>
<organism evidence="2 3">
    <name type="scientific">Eimeria mitis</name>
    <dbReference type="NCBI Taxonomy" id="44415"/>
    <lineage>
        <taxon>Eukaryota</taxon>
        <taxon>Sar</taxon>
        <taxon>Alveolata</taxon>
        <taxon>Apicomplexa</taxon>
        <taxon>Conoidasida</taxon>
        <taxon>Coccidia</taxon>
        <taxon>Eucoccidiorida</taxon>
        <taxon>Eimeriorina</taxon>
        <taxon>Eimeriidae</taxon>
        <taxon>Eimeria</taxon>
    </lineage>
</organism>
<feature type="compositionally biased region" description="Polar residues" evidence="1">
    <location>
        <begin position="105"/>
        <end position="117"/>
    </location>
</feature>
<reference evidence="2" key="1">
    <citation type="submission" date="2013-10" db="EMBL/GenBank/DDBJ databases">
        <title>Genomic analysis of the causative agents of coccidiosis in chickens.</title>
        <authorList>
            <person name="Reid A.J."/>
            <person name="Blake D."/>
            <person name="Billington K."/>
            <person name="Browne H."/>
            <person name="Dunn M."/>
            <person name="Hung S."/>
            <person name="Kawahara F."/>
            <person name="Miranda-Saavedra D."/>
            <person name="Mourier T."/>
            <person name="Nagra H."/>
            <person name="Otto T.D."/>
            <person name="Rawlings N."/>
            <person name="Sanchez A."/>
            <person name="Sanders M."/>
            <person name="Subramaniam C."/>
            <person name="Tay Y."/>
            <person name="Dear P."/>
            <person name="Doerig C."/>
            <person name="Gruber A."/>
            <person name="Parkinson J."/>
            <person name="Shirley M."/>
            <person name="Wan K.L."/>
            <person name="Berriman M."/>
            <person name="Tomley F."/>
            <person name="Pain A."/>
        </authorList>
    </citation>
    <scope>NUCLEOTIDE SEQUENCE [LARGE SCALE GENOMIC DNA]</scope>
    <source>
        <strain evidence="2">Houghton</strain>
    </source>
</reference>
<protein>
    <submittedName>
        <fullName evidence="2">Uncharacterized protein</fullName>
    </submittedName>
</protein>
<gene>
    <name evidence="2" type="ORF">EMH_0059450</name>
</gene>
<dbReference type="RefSeq" id="XP_013353136.1">
    <property type="nucleotide sequence ID" value="XM_013497682.1"/>
</dbReference>